<organism evidence="2 3">
    <name type="scientific">Nocardioides marinquilinus</name>
    <dbReference type="NCBI Taxonomy" id="1210400"/>
    <lineage>
        <taxon>Bacteria</taxon>
        <taxon>Bacillati</taxon>
        <taxon>Actinomycetota</taxon>
        <taxon>Actinomycetes</taxon>
        <taxon>Propionibacteriales</taxon>
        <taxon>Nocardioidaceae</taxon>
        <taxon>Nocardioides</taxon>
    </lineage>
</organism>
<accession>A0ABP9PV95</accession>
<comment type="caution">
    <text evidence="2">The sequence shown here is derived from an EMBL/GenBank/DDBJ whole genome shotgun (WGS) entry which is preliminary data.</text>
</comment>
<evidence type="ECO:0000313" key="2">
    <source>
        <dbReference type="EMBL" id="GAA5152059.1"/>
    </source>
</evidence>
<protein>
    <submittedName>
        <fullName evidence="2">Uncharacterized protein</fullName>
    </submittedName>
</protein>
<dbReference type="RefSeq" id="WP_345460635.1">
    <property type="nucleotide sequence ID" value="NZ_BAABKG010000004.1"/>
</dbReference>
<keyword evidence="3" id="KW-1185">Reference proteome</keyword>
<keyword evidence="1" id="KW-0732">Signal</keyword>
<proteinExistence type="predicted"/>
<dbReference type="Proteomes" id="UP001500221">
    <property type="component" value="Unassembled WGS sequence"/>
</dbReference>
<feature type="chain" id="PRO_5045989099" evidence="1">
    <location>
        <begin position="28"/>
        <end position="127"/>
    </location>
</feature>
<sequence>MKRIIATTAVTAIAVPTALLAAAPAQADGFDREKQGRCGGGVYELSVDREDGVYEISADLDRVAPGSSWRVVLKQDGKVIANVVRKADREGDLDVDRVRRDTRGTDTFAFTANRLNGAAKCGASVVA</sequence>
<evidence type="ECO:0000256" key="1">
    <source>
        <dbReference type="SAM" id="SignalP"/>
    </source>
</evidence>
<gene>
    <name evidence="2" type="ORF">GCM10023340_31740</name>
</gene>
<reference evidence="3" key="1">
    <citation type="journal article" date="2019" name="Int. J. Syst. Evol. Microbiol.">
        <title>The Global Catalogue of Microorganisms (GCM) 10K type strain sequencing project: providing services to taxonomists for standard genome sequencing and annotation.</title>
        <authorList>
            <consortium name="The Broad Institute Genomics Platform"/>
            <consortium name="The Broad Institute Genome Sequencing Center for Infectious Disease"/>
            <person name="Wu L."/>
            <person name="Ma J."/>
        </authorList>
    </citation>
    <scope>NUCLEOTIDE SEQUENCE [LARGE SCALE GENOMIC DNA]</scope>
    <source>
        <strain evidence="3">JCM 18459</strain>
    </source>
</reference>
<dbReference type="EMBL" id="BAABKG010000004">
    <property type="protein sequence ID" value="GAA5152059.1"/>
    <property type="molecule type" value="Genomic_DNA"/>
</dbReference>
<feature type="signal peptide" evidence="1">
    <location>
        <begin position="1"/>
        <end position="27"/>
    </location>
</feature>
<name>A0ABP9PV95_9ACTN</name>
<evidence type="ECO:0000313" key="3">
    <source>
        <dbReference type="Proteomes" id="UP001500221"/>
    </source>
</evidence>